<dbReference type="Proteomes" id="UP000265520">
    <property type="component" value="Unassembled WGS sequence"/>
</dbReference>
<name>A0A392R079_9FABA</name>
<evidence type="ECO:0000313" key="2">
    <source>
        <dbReference type="Proteomes" id="UP000265520"/>
    </source>
</evidence>
<protein>
    <submittedName>
        <fullName evidence="1">Uncharacterized protein</fullName>
    </submittedName>
</protein>
<evidence type="ECO:0000313" key="1">
    <source>
        <dbReference type="EMBL" id="MCI28955.1"/>
    </source>
</evidence>
<reference evidence="1 2" key="1">
    <citation type="journal article" date="2018" name="Front. Plant Sci.">
        <title>Red Clover (Trifolium pratense) and Zigzag Clover (T. medium) - A Picture of Genomic Similarities and Differences.</title>
        <authorList>
            <person name="Dluhosova J."/>
            <person name="Istvanek J."/>
            <person name="Nedelnik J."/>
            <person name="Repkova J."/>
        </authorList>
    </citation>
    <scope>NUCLEOTIDE SEQUENCE [LARGE SCALE GENOMIC DNA]</scope>
    <source>
        <strain evidence="2">cv. 10/8</strain>
        <tissue evidence="1">Leaf</tissue>
    </source>
</reference>
<dbReference type="EMBL" id="LXQA010169262">
    <property type="protein sequence ID" value="MCI28955.1"/>
    <property type="molecule type" value="Genomic_DNA"/>
</dbReference>
<organism evidence="1 2">
    <name type="scientific">Trifolium medium</name>
    <dbReference type="NCBI Taxonomy" id="97028"/>
    <lineage>
        <taxon>Eukaryota</taxon>
        <taxon>Viridiplantae</taxon>
        <taxon>Streptophyta</taxon>
        <taxon>Embryophyta</taxon>
        <taxon>Tracheophyta</taxon>
        <taxon>Spermatophyta</taxon>
        <taxon>Magnoliopsida</taxon>
        <taxon>eudicotyledons</taxon>
        <taxon>Gunneridae</taxon>
        <taxon>Pentapetalae</taxon>
        <taxon>rosids</taxon>
        <taxon>fabids</taxon>
        <taxon>Fabales</taxon>
        <taxon>Fabaceae</taxon>
        <taxon>Papilionoideae</taxon>
        <taxon>50 kb inversion clade</taxon>
        <taxon>NPAAA clade</taxon>
        <taxon>Hologalegina</taxon>
        <taxon>IRL clade</taxon>
        <taxon>Trifolieae</taxon>
        <taxon>Trifolium</taxon>
    </lineage>
</organism>
<keyword evidence="2" id="KW-1185">Reference proteome</keyword>
<comment type="caution">
    <text evidence="1">The sequence shown here is derived from an EMBL/GenBank/DDBJ whole genome shotgun (WGS) entry which is preliminary data.</text>
</comment>
<sequence>STEDNVGGSDGVVKEAAGDGCGELERCCRIVGGGNEGCCATAAEGGC</sequence>
<proteinExistence type="predicted"/>
<feature type="non-terminal residue" evidence="1">
    <location>
        <position position="1"/>
    </location>
</feature>
<dbReference type="AlphaFoldDB" id="A0A392R079"/>
<accession>A0A392R079</accession>